<dbReference type="RefSeq" id="WP_241414507.1">
    <property type="nucleotide sequence ID" value="NZ_JAKZGO010000026.1"/>
</dbReference>
<evidence type="ECO:0000313" key="3">
    <source>
        <dbReference type="Proteomes" id="UP001165430"/>
    </source>
</evidence>
<name>A0ABS9VGR6_9BACT</name>
<comment type="caution">
    <text evidence="2">The sequence shown here is derived from an EMBL/GenBank/DDBJ whole genome shotgun (WGS) entry which is preliminary data.</text>
</comment>
<accession>A0ABS9VGR6</accession>
<keyword evidence="1" id="KW-1133">Transmembrane helix</keyword>
<keyword evidence="3" id="KW-1185">Reference proteome</keyword>
<reference evidence="2" key="1">
    <citation type="submission" date="2022-03" db="EMBL/GenBank/DDBJ databases">
        <title>De novo assembled genomes of Belliella spp. (Cyclobacteriaceae) strains.</title>
        <authorList>
            <person name="Szabo A."/>
            <person name="Korponai K."/>
            <person name="Felfoldi T."/>
        </authorList>
    </citation>
    <scope>NUCLEOTIDE SEQUENCE</scope>
    <source>
        <strain evidence="2">DSM 111903</strain>
    </source>
</reference>
<evidence type="ECO:0000313" key="2">
    <source>
        <dbReference type="EMBL" id="MCH7415636.1"/>
    </source>
</evidence>
<evidence type="ECO:0000256" key="1">
    <source>
        <dbReference type="SAM" id="Phobius"/>
    </source>
</evidence>
<feature type="transmembrane region" description="Helical" evidence="1">
    <location>
        <begin position="30"/>
        <end position="48"/>
    </location>
</feature>
<keyword evidence="1" id="KW-0472">Membrane</keyword>
<keyword evidence="1" id="KW-0812">Transmembrane</keyword>
<organism evidence="2 3">
    <name type="scientific">Belliella alkalica</name>
    <dbReference type="NCBI Taxonomy" id="1730871"/>
    <lineage>
        <taxon>Bacteria</taxon>
        <taxon>Pseudomonadati</taxon>
        <taxon>Bacteroidota</taxon>
        <taxon>Cytophagia</taxon>
        <taxon>Cytophagales</taxon>
        <taxon>Cyclobacteriaceae</taxon>
        <taxon>Belliella</taxon>
    </lineage>
</organism>
<feature type="transmembrane region" description="Helical" evidence="1">
    <location>
        <begin position="5"/>
        <end position="24"/>
    </location>
</feature>
<proteinExistence type="predicted"/>
<gene>
    <name evidence="2" type="ORF">MM213_19195</name>
</gene>
<sequence length="83" mass="9572">MNANYLKILIPLWSLGIIAFIILSPTELKILPMLAVIFMATGINYSLFKYLKAFPSEKSNLYYMNPFNQFEKTVKIAKPLRLV</sequence>
<dbReference type="Proteomes" id="UP001165430">
    <property type="component" value="Unassembled WGS sequence"/>
</dbReference>
<dbReference type="EMBL" id="JAKZGO010000026">
    <property type="protein sequence ID" value="MCH7415636.1"/>
    <property type="molecule type" value="Genomic_DNA"/>
</dbReference>
<protein>
    <submittedName>
        <fullName evidence="2">Uncharacterized protein</fullName>
    </submittedName>
</protein>